<name>A0AAD9QDJ6_ACRCE</name>
<protein>
    <submittedName>
        <fullName evidence="1">Uncharacterized protein</fullName>
    </submittedName>
</protein>
<gene>
    <name evidence="1" type="ORF">P5673_018388</name>
</gene>
<dbReference type="Proteomes" id="UP001249851">
    <property type="component" value="Unassembled WGS sequence"/>
</dbReference>
<dbReference type="EMBL" id="JARQWQ010000041">
    <property type="protein sequence ID" value="KAK2559245.1"/>
    <property type="molecule type" value="Genomic_DNA"/>
</dbReference>
<accession>A0AAD9QDJ6</accession>
<keyword evidence="2" id="KW-1185">Reference proteome</keyword>
<reference evidence="1" key="1">
    <citation type="journal article" date="2023" name="G3 (Bethesda)">
        <title>Whole genome assembly and annotation of the endangered Caribbean coral Acropora cervicornis.</title>
        <authorList>
            <person name="Selwyn J.D."/>
            <person name="Vollmer S.V."/>
        </authorList>
    </citation>
    <scope>NUCLEOTIDE SEQUENCE</scope>
    <source>
        <strain evidence="1">K2</strain>
    </source>
</reference>
<dbReference type="AlphaFoldDB" id="A0AAD9QDJ6"/>
<reference evidence="1" key="2">
    <citation type="journal article" date="2023" name="Science">
        <title>Genomic signatures of disease resistance in endangered staghorn corals.</title>
        <authorList>
            <person name="Vollmer S.V."/>
            <person name="Selwyn J.D."/>
            <person name="Despard B.A."/>
            <person name="Roesel C.L."/>
        </authorList>
    </citation>
    <scope>NUCLEOTIDE SEQUENCE</scope>
    <source>
        <strain evidence="1">K2</strain>
    </source>
</reference>
<evidence type="ECO:0000313" key="2">
    <source>
        <dbReference type="Proteomes" id="UP001249851"/>
    </source>
</evidence>
<proteinExistence type="predicted"/>
<sequence>MELSYLMYAFLRAYDDNEVSVKYSKIVGNIGTAYFREENYSKIVGNIGTAYFREENLFPLVV</sequence>
<organism evidence="1 2">
    <name type="scientific">Acropora cervicornis</name>
    <name type="common">Staghorn coral</name>
    <dbReference type="NCBI Taxonomy" id="6130"/>
    <lineage>
        <taxon>Eukaryota</taxon>
        <taxon>Metazoa</taxon>
        <taxon>Cnidaria</taxon>
        <taxon>Anthozoa</taxon>
        <taxon>Hexacorallia</taxon>
        <taxon>Scleractinia</taxon>
        <taxon>Astrocoeniina</taxon>
        <taxon>Acroporidae</taxon>
        <taxon>Acropora</taxon>
    </lineage>
</organism>
<comment type="caution">
    <text evidence="1">The sequence shown here is derived from an EMBL/GenBank/DDBJ whole genome shotgun (WGS) entry which is preliminary data.</text>
</comment>
<evidence type="ECO:0000313" key="1">
    <source>
        <dbReference type="EMBL" id="KAK2559245.1"/>
    </source>
</evidence>